<keyword evidence="20" id="KW-1185">Reference proteome</keyword>
<comment type="subcellular location">
    <subcellularLocation>
        <location evidence="1 13 14">Nucleus</location>
    </subcellularLocation>
</comment>
<feature type="domain" description="TFIIS central" evidence="18">
    <location>
        <begin position="141"/>
        <end position="257"/>
    </location>
</feature>
<dbReference type="SUPFAM" id="SSF46942">
    <property type="entry name" value="Elongation factor TFIIS domain 2"/>
    <property type="match status" value="1"/>
</dbReference>
<dbReference type="InterPro" id="IPR035441">
    <property type="entry name" value="TFIIS/LEDGF_dom_sf"/>
</dbReference>
<reference evidence="19 20" key="1">
    <citation type="journal article" date="2024" name="BMC Genomics">
        <title>Genome assembly of redclaw crayfish (Cherax quadricarinatus) provides insights into its immune adaptation and hypoxia tolerance.</title>
        <authorList>
            <person name="Liu Z."/>
            <person name="Zheng J."/>
            <person name="Li H."/>
            <person name="Fang K."/>
            <person name="Wang S."/>
            <person name="He J."/>
            <person name="Zhou D."/>
            <person name="Weng S."/>
            <person name="Chi M."/>
            <person name="Gu Z."/>
            <person name="He J."/>
            <person name="Li F."/>
            <person name="Wang M."/>
        </authorList>
    </citation>
    <scope>NUCLEOTIDE SEQUENCE [LARGE SCALE GENOMIC DNA]</scope>
    <source>
        <strain evidence="19">ZL_2023a</strain>
    </source>
</reference>
<feature type="compositionally biased region" description="Basic and acidic residues" evidence="15">
    <location>
        <begin position="82"/>
        <end position="106"/>
    </location>
</feature>
<name>A0AAW0YK98_CHEQU</name>
<evidence type="ECO:0000256" key="15">
    <source>
        <dbReference type="SAM" id="MobiDB-lite"/>
    </source>
</evidence>
<evidence type="ECO:0000256" key="1">
    <source>
        <dbReference type="ARBA" id="ARBA00004123"/>
    </source>
</evidence>
<sequence length="302" mass="33920">MGCEEEVLKIKKKLDKMTSSDGDQTQALDILKVLQGLPINFQVLSKTRIGMTVNALRKASTDEEVISTAKQLIKNWKKFVPDKKDDDEKEGKEEKKKEKEDKKESKSNSNSSNNSNGSSSSSGSSKPVSFPTSAPPTTDSLRLKCREMIANALKLAEMPDGVVDTPESLAEKVEEAIYQEYRNTDSGYKNRLRSRVYNLKDSKNPQLRENVLRGVISPLRLATMSSEEMASAEMKALREKFTKEAIDDHQLAMAQGTKTDLLKCGKCGHRECTYNQMQTRSSDEPMTTFVLCNHCGNRWKFC</sequence>
<dbReference type="GO" id="GO:0006368">
    <property type="term" value="P:transcription elongation by RNA polymerase II"/>
    <property type="evidence" value="ECO:0007669"/>
    <property type="project" value="InterPro"/>
</dbReference>
<evidence type="ECO:0000256" key="2">
    <source>
        <dbReference type="ARBA" id="ARBA00009647"/>
    </source>
</evidence>
<dbReference type="InterPro" id="IPR003617">
    <property type="entry name" value="TFIIS/CRSP70_N_sub"/>
</dbReference>
<gene>
    <name evidence="19" type="ORF">OTU49_011958</name>
</gene>
<evidence type="ECO:0000259" key="17">
    <source>
        <dbReference type="PROSITE" id="PS51319"/>
    </source>
</evidence>
<dbReference type="EMBL" id="JARKIK010000005">
    <property type="protein sequence ID" value="KAK8752080.1"/>
    <property type="molecule type" value="Genomic_DNA"/>
</dbReference>
<organism evidence="19 20">
    <name type="scientific">Cherax quadricarinatus</name>
    <name type="common">Australian red claw crayfish</name>
    <dbReference type="NCBI Taxonomy" id="27406"/>
    <lineage>
        <taxon>Eukaryota</taxon>
        <taxon>Metazoa</taxon>
        <taxon>Ecdysozoa</taxon>
        <taxon>Arthropoda</taxon>
        <taxon>Crustacea</taxon>
        <taxon>Multicrustacea</taxon>
        <taxon>Malacostraca</taxon>
        <taxon>Eumalacostraca</taxon>
        <taxon>Eucarida</taxon>
        <taxon>Decapoda</taxon>
        <taxon>Pleocyemata</taxon>
        <taxon>Astacidea</taxon>
        <taxon>Parastacoidea</taxon>
        <taxon>Parastacidae</taxon>
        <taxon>Cherax</taxon>
    </lineage>
</organism>
<evidence type="ECO:0000256" key="5">
    <source>
        <dbReference type="ARBA" id="ARBA00022771"/>
    </source>
</evidence>
<comment type="caution">
    <text evidence="19">The sequence shown here is derived from an EMBL/GenBank/DDBJ whole genome shotgun (WGS) entry which is preliminary data.</text>
</comment>
<protein>
    <recommendedName>
        <fullName evidence="14">Transcription elongation factor</fullName>
    </recommendedName>
</protein>
<evidence type="ECO:0000313" key="19">
    <source>
        <dbReference type="EMBL" id="KAK8752080.1"/>
    </source>
</evidence>
<evidence type="ECO:0000256" key="11">
    <source>
        <dbReference type="ARBA" id="ARBA00025408"/>
    </source>
</evidence>
<dbReference type="AlphaFoldDB" id="A0AAW0YK98"/>
<keyword evidence="6 14" id="KW-0862">Zinc</keyword>
<dbReference type="SMART" id="SM00510">
    <property type="entry name" value="TFS2M"/>
    <property type="match status" value="1"/>
</dbReference>
<keyword evidence="3" id="KW-0597">Phosphoprotein</keyword>
<accession>A0AAW0YK98</accession>
<feature type="compositionally biased region" description="Low complexity" evidence="15">
    <location>
        <begin position="107"/>
        <end position="126"/>
    </location>
</feature>
<dbReference type="Gene3D" id="2.20.25.10">
    <property type="match status" value="1"/>
</dbReference>
<dbReference type="PROSITE" id="PS51133">
    <property type="entry name" value="ZF_TFIIS_2"/>
    <property type="match status" value="1"/>
</dbReference>
<keyword evidence="10 13" id="KW-0539">Nucleus</keyword>
<dbReference type="Pfam" id="PF07500">
    <property type="entry name" value="TFIIS_M"/>
    <property type="match status" value="1"/>
</dbReference>
<evidence type="ECO:0000256" key="3">
    <source>
        <dbReference type="ARBA" id="ARBA00022553"/>
    </source>
</evidence>
<evidence type="ECO:0000259" key="16">
    <source>
        <dbReference type="PROSITE" id="PS51133"/>
    </source>
</evidence>
<dbReference type="FunFam" id="2.20.25.10:FF:000001">
    <property type="entry name" value="Probable Transcription elongation factor S-II"/>
    <property type="match status" value="1"/>
</dbReference>
<evidence type="ECO:0000256" key="14">
    <source>
        <dbReference type="RuleBase" id="RU368078"/>
    </source>
</evidence>
<dbReference type="Pfam" id="PF01096">
    <property type="entry name" value="Zn_ribbon_TFIIS"/>
    <property type="match status" value="1"/>
</dbReference>
<feature type="domain" description="TFIIS N-terminal" evidence="17">
    <location>
        <begin position="5"/>
        <end position="83"/>
    </location>
</feature>
<evidence type="ECO:0000256" key="4">
    <source>
        <dbReference type="ARBA" id="ARBA00022723"/>
    </source>
</evidence>
<dbReference type="InterPro" id="IPR017923">
    <property type="entry name" value="TFIIS_N"/>
</dbReference>
<evidence type="ECO:0000256" key="13">
    <source>
        <dbReference type="PROSITE-ProRule" id="PRU00649"/>
    </source>
</evidence>
<feature type="region of interest" description="Disordered" evidence="15">
    <location>
        <begin position="82"/>
        <end position="140"/>
    </location>
</feature>
<proteinExistence type="inferred from homology"/>
<dbReference type="PROSITE" id="PS51321">
    <property type="entry name" value="TFIIS_CENTRAL"/>
    <property type="match status" value="1"/>
</dbReference>
<evidence type="ECO:0000256" key="7">
    <source>
        <dbReference type="ARBA" id="ARBA00023015"/>
    </source>
</evidence>
<dbReference type="PROSITE" id="PS51319">
    <property type="entry name" value="TFIIS_N"/>
    <property type="match status" value="1"/>
</dbReference>
<feature type="compositionally biased region" description="Polar residues" evidence="15">
    <location>
        <begin position="130"/>
        <end position="140"/>
    </location>
</feature>
<dbReference type="SMART" id="SM00440">
    <property type="entry name" value="ZnF_C2C2"/>
    <property type="match status" value="1"/>
</dbReference>
<dbReference type="PROSITE" id="PS00466">
    <property type="entry name" value="ZF_TFIIS_1"/>
    <property type="match status" value="1"/>
</dbReference>
<keyword evidence="4 14" id="KW-0479">Metal-binding</keyword>
<dbReference type="NCBIfam" id="TIGR01385">
    <property type="entry name" value="TFSII"/>
    <property type="match status" value="1"/>
</dbReference>
<dbReference type="GO" id="GO:0005634">
    <property type="term" value="C:nucleus"/>
    <property type="evidence" value="ECO:0007669"/>
    <property type="project" value="UniProtKB-SubCell"/>
</dbReference>
<dbReference type="Gene3D" id="1.10.472.30">
    <property type="entry name" value="Transcription elongation factor S-II, central domain"/>
    <property type="match status" value="1"/>
</dbReference>
<dbReference type="CDD" id="cd00183">
    <property type="entry name" value="TFIIS_I"/>
    <property type="match status" value="1"/>
</dbReference>
<evidence type="ECO:0000259" key="18">
    <source>
        <dbReference type="PROSITE" id="PS51321"/>
    </source>
</evidence>
<dbReference type="InterPro" id="IPR035100">
    <property type="entry name" value="TF_IIS-typ"/>
</dbReference>
<dbReference type="PANTHER" id="PTHR11477">
    <property type="entry name" value="TRANSCRIPTION FACTOR S-II ZINC FINGER DOMAIN-CONTAINING PROTEIN"/>
    <property type="match status" value="1"/>
</dbReference>
<evidence type="ECO:0000256" key="9">
    <source>
        <dbReference type="ARBA" id="ARBA00023163"/>
    </source>
</evidence>
<evidence type="ECO:0000313" key="20">
    <source>
        <dbReference type="Proteomes" id="UP001445076"/>
    </source>
</evidence>
<dbReference type="InterPro" id="IPR003618">
    <property type="entry name" value="TFIIS_cen_dom"/>
</dbReference>
<comment type="similarity">
    <text evidence="2 14">Belongs to the TFS-II family.</text>
</comment>
<evidence type="ECO:0000256" key="12">
    <source>
        <dbReference type="PROSITE-ProRule" id="PRU00472"/>
    </source>
</evidence>
<dbReference type="CDD" id="cd13749">
    <property type="entry name" value="Zn-ribbon_TFIIS"/>
    <property type="match status" value="1"/>
</dbReference>
<evidence type="ECO:0000256" key="10">
    <source>
        <dbReference type="ARBA" id="ARBA00023242"/>
    </source>
</evidence>
<dbReference type="PANTHER" id="PTHR11477:SF0">
    <property type="entry name" value="IP08861P-RELATED"/>
    <property type="match status" value="1"/>
</dbReference>
<dbReference type="GO" id="GO:0003677">
    <property type="term" value="F:DNA binding"/>
    <property type="evidence" value="ECO:0007669"/>
    <property type="project" value="UniProtKB-KW"/>
</dbReference>
<comment type="function">
    <text evidence="11">Necessary for efficient RNA polymerase II transcription elongation past template-encoded arresting sites. The arresting sites in DNA have the property of trapping a certain fraction of elongating RNA polymerases that pass through, resulting in locked ternary complexes. Cleavage of the nascent transcript by S-II allows the resumption of elongation from the new 3'-terminus.</text>
</comment>
<dbReference type="InterPro" id="IPR006289">
    <property type="entry name" value="TFSII"/>
</dbReference>
<keyword evidence="5 12" id="KW-0863">Zinc-finger</keyword>
<feature type="domain" description="TFIIS-type" evidence="16">
    <location>
        <begin position="260"/>
        <end position="300"/>
    </location>
</feature>
<evidence type="ECO:0000256" key="6">
    <source>
        <dbReference type="ARBA" id="ARBA00022833"/>
    </source>
</evidence>
<dbReference type="SUPFAM" id="SSF47676">
    <property type="entry name" value="Conserved domain common to transcription factors TFIIS, elongin A, CRSP70"/>
    <property type="match status" value="1"/>
</dbReference>
<dbReference type="FunFam" id="1.20.930.10:FF:000002">
    <property type="entry name" value="Transcription elongation factor A (SII), 1"/>
    <property type="match status" value="1"/>
</dbReference>
<evidence type="ECO:0000256" key="8">
    <source>
        <dbReference type="ARBA" id="ARBA00023125"/>
    </source>
</evidence>
<dbReference type="SMART" id="SM00509">
    <property type="entry name" value="TFS2N"/>
    <property type="match status" value="1"/>
</dbReference>
<dbReference type="InterPro" id="IPR001222">
    <property type="entry name" value="Znf_TFIIS"/>
</dbReference>
<dbReference type="GO" id="GO:0008270">
    <property type="term" value="F:zinc ion binding"/>
    <property type="evidence" value="ECO:0007669"/>
    <property type="project" value="UniProtKB-UniRule"/>
</dbReference>
<dbReference type="Pfam" id="PF08711">
    <property type="entry name" value="Med26"/>
    <property type="match status" value="1"/>
</dbReference>
<dbReference type="SUPFAM" id="SSF57783">
    <property type="entry name" value="Zinc beta-ribbon"/>
    <property type="match status" value="1"/>
</dbReference>
<dbReference type="Proteomes" id="UP001445076">
    <property type="component" value="Unassembled WGS sequence"/>
</dbReference>
<dbReference type="Gene3D" id="1.20.930.10">
    <property type="entry name" value="Conserved domain common to transcription factors TFIIS, elongin A, CRSP70"/>
    <property type="match status" value="1"/>
</dbReference>
<keyword evidence="9 14" id="KW-0804">Transcription</keyword>
<dbReference type="PIRSF" id="PIRSF006704">
    <property type="entry name" value="TF_IIS"/>
    <property type="match status" value="1"/>
</dbReference>
<keyword evidence="8 14" id="KW-0238">DNA-binding</keyword>
<keyword evidence="7 14" id="KW-0805">Transcription regulation</keyword>
<dbReference type="InterPro" id="IPR036575">
    <property type="entry name" value="TFIIS_cen_dom_sf"/>
</dbReference>